<organism evidence="2 3">
    <name type="scientific">Anoxynatronum sibiricum</name>
    <dbReference type="NCBI Taxonomy" id="210623"/>
    <lineage>
        <taxon>Bacteria</taxon>
        <taxon>Bacillati</taxon>
        <taxon>Bacillota</taxon>
        <taxon>Clostridia</taxon>
        <taxon>Eubacteriales</taxon>
        <taxon>Clostridiaceae</taxon>
        <taxon>Anoxynatronum</taxon>
    </lineage>
</organism>
<dbReference type="InterPro" id="IPR029058">
    <property type="entry name" value="AB_hydrolase_fold"/>
</dbReference>
<reference evidence="2 3" key="1">
    <citation type="submission" date="2024-04" db="EMBL/GenBank/DDBJ databases">
        <title>Genome sequencing and metabolic network reconstruction of aminoacids and betaine degradation by Anoxynatronum sibiricum.</title>
        <authorList>
            <person name="Detkova E.N."/>
            <person name="Boltjanskaja Y.V."/>
            <person name="Mardanov A.V."/>
            <person name="Kevbrin V."/>
        </authorList>
    </citation>
    <scope>NUCLEOTIDE SEQUENCE [LARGE SCALE GENOMIC DNA]</scope>
    <source>
        <strain evidence="2 3">Z-7981</strain>
    </source>
</reference>
<evidence type="ECO:0000313" key="2">
    <source>
        <dbReference type="EMBL" id="MEN1762266.1"/>
    </source>
</evidence>
<dbReference type="GO" id="GO:0016787">
    <property type="term" value="F:hydrolase activity"/>
    <property type="evidence" value="ECO:0007669"/>
    <property type="project" value="UniProtKB-KW"/>
</dbReference>
<evidence type="ECO:0000256" key="1">
    <source>
        <dbReference type="SAM" id="MobiDB-lite"/>
    </source>
</evidence>
<accession>A0ABU9W0W1</accession>
<keyword evidence="2" id="KW-0378">Hydrolase</keyword>
<dbReference type="Gene3D" id="3.40.50.1820">
    <property type="entry name" value="alpha/beta hydrolase"/>
    <property type="match status" value="1"/>
</dbReference>
<evidence type="ECO:0000313" key="3">
    <source>
        <dbReference type="Proteomes" id="UP001407405"/>
    </source>
</evidence>
<keyword evidence="3" id="KW-1185">Reference proteome</keyword>
<name>A0ABU9W0W1_9CLOT</name>
<dbReference type="Proteomes" id="UP001407405">
    <property type="component" value="Unassembled WGS sequence"/>
</dbReference>
<proteinExistence type="predicted"/>
<feature type="region of interest" description="Disordered" evidence="1">
    <location>
        <begin position="198"/>
        <end position="219"/>
    </location>
</feature>
<protein>
    <submittedName>
        <fullName evidence="2">Alpha/beta hydrolase</fullName>
    </submittedName>
</protein>
<dbReference type="EMBL" id="JBCITM010000036">
    <property type="protein sequence ID" value="MEN1762266.1"/>
    <property type="molecule type" value="Genomic_DNA"/>
</dbReference>
<gene>
    <name evidence="2" type="ORF">AAIG11_17395</name>
</gene>
<sequence length="219" mass="24170">MPLRLSGEKGPYILVPHSMSGLEALYWAQEYPDEVKAIVGLDPLTPESVEAIGDLHKGRLYFMHVVARTGLTRFIPEPEIGEQLPLMKSAELSAEDNETYMAVFYRSTFTKDMLREVGSLRTNAAMVAENPVPTDTPMVFFISQGQEEVAPGWKKALYDYLSQITTGKSMELETGHYLHYEESELIAEEAGKFITGTGRFAEKGSGKSEGGNRNPGEGG</sequence>
<comment type="caution">
    <text evidence="2">The sequence shown here is derived from an EMBL/GenBank/DDBJ whole genome shotgun (WGS) entry which is preliminary data.</text>
</comment>
<dbReference type="SUPFAM" id="SSF53474">
    <property type="entry name" value="alpha/beta-Hydrolases"/>
    <property type="match status" value="1"/>
</dbReference>